<gene>
    <name evidence="2" type="ORF">AMK59_498</name>
</gene>
<sequence length="759" mass="84465">MFWRTRKRDANSKVNMSAICQNFVQNAWKKDLCSNCFKSRDEHNETKPKLAAVSLNRAVGGIIRNGEKTKPKRTVEFTKQLSEVIGYGGEDWSSDQEDEDSDDDPSPEEDGDLADADEDKELQKLTKANTDFNASSLQELNEVKKSYTQLMLGKPQLDSDGKKQTLLVSVTPFGQEPSTQRKYQKTVSHIPIAKNNKETLAETKNNHVILTSYTKNEKEEKSLLDEISETLENSKNPIQIISRKKIEKEVILTNNQPEIIAFNNKENIDCTKNKNEDIDTKNDKLETKLNKSNIPERKNGLTRTTPIVKRDQENKPVVYQTSVAKIELMNTKNLKLSSSKENLQNKSNSYKSLNSPSNIEKVPSKEDLVKDPIIKETILKEVSQTSLESSLDSSKDTSSGDESIISTSSSTDEASKHIEPIKETPKPIGKHKEAPVTALKLAPLPPVIPNSKVDSFSIPESREQAGEPDGRADPEENEPPALPLTPPPTLDGHTSFLHNKSINDKPKVPSKPSTIVLRKSPTSTPEPPVILTSFISDIKSSEVIKPKLEKTDSNGSDIYKSVGKRKAPQPPSTEDVGVYTRHPMHPEMSFGREKERKERASSCSPDLTNGINCNPTVNPTAVTPEPAPRRSLSLSTDSLSSGAPEEKKKEKRGRFSLKKFLRMGSSKDLPKTNNEVSKSEEPESIPQPKPRLVIVHPLELNGAKVEVVAKPVNSVDNVDYCNMMKQNVSPQGNYPQRASKPPPPQNLKNLRRFLSLNPD</sequence>
<evidence type="ECO:0000256" key="1">
    <source>
        <dbReference type="SAM" id="MobiDB-lite"/>
    </source>
</evidence>
<feature type="compositionally biased region" description="Basic and acidic residues" evidence="1">
    <location>
        <begin position="590"/>
        <end position="600"/>
    </location>
</feature>
<dbReference type="OrthoDB" id="6381867at2759"/>
<keyword evidence="3" id="KW-1185">Reference proteome</keyword>
<dbReference type="AlphaFoldDB" id="A0A0T6BD15"/>
<feature type="compositionally biased region" description="Basic and acidic residues" evidence="1">
    <location>
        <begin position="413"/>
        <end position="430"/>
    </location>
</feature>
<feature type="compositionally biased region" description="Low complexity" evidence="1">
    <location>
        <begin position="383"/>
        <end position="412"/>
    </location>
</feature>
<organism evidence="2 3">
    <name type="scientific">Oryctes borbonicus</name>
    <dbReference type="NCBI Taxonomy" id="1629725"/>
    <lineage>
        <taxon>Eukaryota</taxon>
        <taxon>Metazoa</taxon>
        <taxon>Ecdysozoa</taxon>
        <taxon>Arthropoda</taxon>
        <taxon>Hexapoda</taxon>
        <taxon>Insecta</taxon>
        <taxon>Pterygota</taxon>
        <taxon>Neoptera</taxon>
        <taxon>Endopterygota</taxon>
        <taxon>Coleoptera</taxon>
        <taxon>Polyphaga</taxon>
        <taxon>Scarabaeiformia</taxon>
        <taxon>Scarabaeidae</taxon>
        <taxon>Dynastinae</taxon>
        <taxon>Oryctes</taxon>
    </lineage>
</organism>
<feature type="region of interest" description="Disordered" evidence="1">
    <location>
        <begin position="546"/>
        <end position="690"/>
    </location>
</feature>
<dbReference type="PANTHER" id="PTHR37970">
    <property type="entry name" value="PROTEIN CBG08587"/>
    <property type="match status" value="1"/>
</dbReference>
<comment type="caution">
    <text evidence="2">The sequence shown here is derived from an EMBL/GenBank/DDBJ whole genome shotgun (WGS) entry which is preliminary data.</text>
</comment>
<evidence type="ECO:0000313" key="2">
    <source>
        <dbReference type="EMBL" id="KRT85185.1"/>
    </source>
</evidence>
<feature type="compositionally biased region" description="Basic residues" evidence="1">
    <location>
        <begin position="649"/>
        <end position="661"/>
    </location>
</feature>
<evidence type="ECO:0000313" key="3">
    <source>
        <dbReference type="Proteomes" id="UP000051574"/>
    </source>
</evidence>
<accession>A0A0T6BD15</accession>
<name>A0A0T6BD15_9SCAR</name>
<feature type="region of interest" description="Disordered" evidence="1">
    <location>
        <begin position="449"/>
        <end position="529"/>
    </location>
</feature>
<feature type="compositionally biased region" description="Polar residues" evidence="1">
    <location>
        <begin position="601"/>
        <end position="621"/>
    </location>
</feature>
<feature type="compositionally biased region" description="Pro residues" evidence="1">
    <location>
        <begin position="480"/>
        <end position="489"/>
    </location>
</feature>
<proteinExistence type="predicted"/>
<feature type="region of interest" description="Disordered" evidence="1">
    <location>
        <begin position="383"/>
        <end position="430"/>
    </location>
</feature>
<feature type="compositionally biased region" description="Low complexity" evidence="1">
    <location>
        <begin position="631"/>
        <end position="641"/>
    </location>
</feature>
<feature type="region of interest" description="Disordered" evidence="1">
    <location>
        <begin position="725"/>
        <end position="759"/>
    </location>
</feature>
<feature type="compositionally biased region" description="Polar residues" evidence="1">
    <location>
        <begin position="337"/>
        <end position="358"/>
    </location>
</feature>
<dbReference type="EMBL" id="LJIG01001755">
    <property type="protein sequence ID" value="KRT85185.1"/>
    <property type="molecule type" value="Genomic_DNA"/>
</dbReference>
<dbReference type="Proteomes" id="UP000051574">
    <property type="component" value="Unassembled WGS sequence"/>
</dbReference>
<feature type="compositionally biased region" description="Acidic residues" evidence="1">
    <location>
        <begin position="92"/>
        <end position="114"/>
    </location>
</feature>
<reference evidence="2 3" key="1">
    <citation type="submission" date="2015-09" db="EMBL/GenBank/DDBJ databases">
        <title>Draft genome of the scarab beetle Oryctes borbonicus.</title>
        <authorList>
            <person name="Meyer J.M."/>
            <person name="Markov G.V."/>
            <person name="Baskaran P."/>
            <person name="Herrmann M."/>
            <person name="Sommer R.J."/>
            <person name="Roedelsperger C."/>
        </authorList>
    </citation>
    <scope>NUCLEOTIDE SEQUENCE [LARGE SCALE GENOMIC DNA]</scope>
    <source>
        <strain evidence="2">OB123</strain>
        <tissue evidence="2">Whole animal</tissue>
    </source>
</reference>
<dbReference type="PANTHER" id="PTHR37970:SF1">
    <property type="entry name" value="SERINE-RICH ADHESIN FOR PLATELETS"/>
    <property type="match status" value="1"/>
</dbReference>
<feature type="compositionally biased region" description="Polar residues" evidence="1">
    <location>
        <begin position="725"/>
        <end position="736"/>
    </location>
</feature>
<feature type="region of interest" description="Disordered" evidence="1">
    <location>
        <begin position="337"/>
        <end position="364"/>
    </location>
</feature>
<feature type="region of interest" description="Disordered" evidence="1">
    <location>
        <begin position="88"/>
        <end position="114"/>
    </location>
</feature>
<protein>
    <submittedName>
        <fullName evidence="2">Uncharacterized protein</fullName>
    </submittedName>
</protein>
<feature type="compositionally biased region" description="Basic and acidic residues" evidence="1">
    <location>
        <begin position="460"/>
        <end position="474"/>
    </location>
</feature>